<accession>A0A8T2Z6G9</accession>
<keyword evidence="3" id="KW-1185">Reference proteome</keyword>
<organism evidence="2 3">
    <name type="scientific">Populus deltoides</name>
    <name type="common">Eastern poplar</name>
    <name type="synonym">Eastern cottonwood</name>
    <dbReference type="NCBI Taxonomy" id="3696"/>
    <lineage>
        <taxon>Eukaryota</taxon>
        <taxon>Viridiplantae</taxon>
        <taxon>Streptophyta</taxon>
        <taxon>Embryophyta</taxon>
        <taxon>Tracheophyta</taxon>
        <taxon>Spermatophyta</taxon>
        <taxon>Magnoliopsida</taxon>
        <taxon>eudicotyledons</taxon>
        <taxon>Gunneridae</taxon>
        <taxon>Pentapetalae</taxon>
        <taxon>rosids</taxon>
        <taxon>fabids</taxon>
        <taxon>Malpighiales</taxon>
        <taxon>Salicaceae</taxon>
        <taxon>Saliceae</taxon>
        <taxon>Populus</taxon>
    </lineage>
</organism>
<evidence type="ECO:0000256" key="1">
    <source>
        <dbReference type="SAM" id="MobiDB-lite"/>
    </source>
</evidence>
<dbReference type="PANTHER" id="PTHR31903:SF4">
    <property type="entry name" value="OS11G0490300 PROTEIN"/>
    <property type="match status" value="1"/>
</dbReference>
<feature type="region of interest" description="Disordered" evidence="1">
    <location>
        <begin position="74"/>
        <end position="99"/>
    </location>
</feature>
<comment type="caution">
    <text evidence="2">The sequence shown here is derived from an EMBL/GenBank/DDBJ whole genome shotgun (WGS) entry which is preliminary data.</text>
</comment>
<sequence>MKIKNKGKVYPSPTPSPSSSSSFGAKRDGDVLSVLKLLPAAILALASVLSLEDREVLAYMITRSLKTTTTNIPSSFLEDSKKKSSKKPQNNNNSQTSNHRAPIFDCDCFDCYRSYWFRWDSSPNRELIHQVIEAFEEHLTSGEMSRKSNRGKRRDKTGHRAGEKPVVDVPGQPEILPVLETSNTSAHESPPTGSVADVANVNAGCPDNGLSPEKITEREEMEEAVKLYDEVSEEVVAAKTEVEAAAHGVAVCSRHKGLARKVLPDVLGLLNSRLWSLLSPNVVYGHDGPLPMETTAQEVLSLLISLMSDIAAGKYMYLPAPSHFLGEEVVWMFFHLTCMD</sequence>
<dbReference type="PANTHER" id="PTHR31903">
    <property type="entry name" value="F12F1.11-RELATED"/>
    <property type="match status" value="1"/>
</dbReference>
<feature type="compositionally biased region" description="Basic residues" evidence="1">
    <location>
        <begin position="147"/>
        <end position="157"/>
    </location>
</feature>
<gene>
    <name evidence="2" type="ORF">H0E87_006291</name>
</gene>
<protein>
    <submittedName>
        <fullName evidence="2">Uncharacterized protein</fullName>
    </submittedName>
</protein>
<dbReference type="Proteomes" id="UP000807159">
    <property type="component" value="Chromosome 3"/>
</dbReference>
<reference evidence="2" key="1">
    <citation type="journal article" date="2021" name="J. Hered.">
        <title>Genome Assembly of Salicaceae Populus deltoides (Eastern Cottonwood) I-69 Based on Nanopore Sequencing and Hi-C Technologies.</title>
        <authorList>
            <person name="Bai S."/>
            <person name="Wu H."/>
            <person name="Zhang J."/>
            <person name="Pan Z."/>
            <person name="Zhao W."/>
            <person name="Li Z."/>
            <person name="Tong C."/>
        </authorList>
    </citation>
    <scope>NUCLEOTIDE SEQUENCE</scope>
    <source>
        <tissue evidence="2">Leaf</tissue>
    </source>
</reference>
<name>A0A8T2Z6G9_POPDE</name>
<dbReference type="AlphaFoldDB" id="A0A8T2Z6G9"/>
<feature type="region of interest" description="Disordered" evidence="1">
    <location>
        <begin position="140"/>
        <end position="170"/>
    </location>
</feature>
<proteinExistence type="predicted"/>
<feature type="region of interest" description="Disordered" evidence="1">
    <location>
        <begin position="1"/>
        <end position="24"/>
    </location>
</feature>
<evidence type="ECO:0000313" key="2">
    <source>
        <dbReference type="EMBL" id="KAH8512931.1"/>
    </source>
</evidence>
<dbReference type="EMBL" id="JACEGQ020000003">
    <property type="protein sequence ID" value="KAH8512931.1"/>
    <property type="molecule type" value="Genomic_DNA"/>
</dbReference>
<evidence type="ECO:0000313" key="3">
    <source>
        <dbReference type="Proteomes" id="UP000807159"/>
    </source>
</evidence>
<feature type="compositionally biased region" description="Low complexity" evidence="1">
    <location>
        <begin position="87"/>
        <end position="98"/>
    </location>
</feature>